<evidence type="ECO:0000256" key="1">
    <source>
        <dbReference type="ARBA" id="ARBA00009018"/>
    </source>
</evidence>
<dbReference type="OrthoDB" id="9812943at2"/>
<proteinExistence type="inferred from homology"/>
<dbReference type="CDD" id="cd02022">
    <property type="entry name" value="DPCK"/>
    <property type="match status" value="1"/>
</dbReference>
<accession>A0A143YLW7</accession>
<dbReference type="Pfam" id="PF01121">
    <property type="entry name" value="CoaE"/>
    <property type="match status" value="1"/>
</dbReference>
<dbReference type="HAMAP" id="MF_00376">
    <property type="entry name" value="Dephospho_CoA_kinase"/>
    <property type="match status" value="1"/>
</dbReference>
<keyword evidence="4 8" id="KW-0547">Nucleotide-binding</keyword>
<dbReference type="PANTHER" id="PTHR10695">
    <property type="entry name" value="DEPHOSPHO-COA KINASE-RELATED"/>
    <property type="match status" value="1"/>
</dbReference>
<dbReference type="InterPro" id="IPR001977">
    <property type="entry name" value="Depp_CoAkinase"/>
</dbReference>
<dbReference type="EMBL" id="FJNE01000003">
    <property type="protein sequence ID" value="CZQ91738.1"/>
    <property type="molecule type" value="Genomic_DNA"/>
</dbReference>
<dbReference type="EC" id="2.7.1.24" evidence="8 9"/>
<gene>
    <name evidence="8" type="primary">coaE</name>
    <name evidence="10" type="ORF">Tpal_1457</name>
</gene>
<dbReference type="SUPFAM" id="SSF52540">
    <property type="entry name" value="P-loop containing nucleoside triphosphate hydrolases"/>
    <property type="match status" value="1"/>
</dbReference>
<dbReference type="RefSeq" id="WP_087032934.1">
    <property type="nucleotide sequence ID" value="NZ_FJNE01000003.1"/>
</dbReference>
<organism evidence="10 11">
    <name type="scientific">Trichococcus palustris</name>
    <dbReference type="NCBI Taxonomy" id="140314"/>
    <lineage>
        <taxon>Bacteria</taxon>
        <taxon>Bacillati</taxon>
        <taxon>Bacillota</taxon>
        <taxon>Bacilli</taxon>
        <taxon>Lactobacillales</taxon>
        <taxon>Carnobacteriaceae</taxon>
        <taxon>Trichococcus</taxon>
    </lineage>
</organism>
<evidence type="ECO:0000256" key="2">
    <source>
        <dbReference type="ARBA" id="ARBA00022490"/>
    </source>
</evidence>
<dbReference type="InterPro" id="IPR027417">
    <property type="entry name" value="P-loop_NTPase"/>
</dbReference>
<evidence type="ECO:0000256" key="5">
    <source>
        <dbReference type="ARBA" id="ARBA00022777"/>
    </source>
</evidence>
<dbReference type="GO" id="GO:0015937">
    <property type="term" value="P:coenzyme A biosynthetic process"/>
    <property type="evidence" value="ECO:0007669"/>
    <property type="project" value="UniProtKB-UniRule"/>
</dbReference>
<dbReference type="GO" id="GO:0004140">
    <property type="term" value="F:dephospho-CoA kinase activity"/>
    <property type="evidence" value="ECO:0007669"/>
    <property type="project" value="UniProtKB-UniRule"/>
</dbReference>
<dbReference type="AlphaFoldDB" id="A0A143YLW7"/>
<name>A0A143YLW7_9LACT</name>
<keyword evidence="5 8" id="KW-0418">Kinase</keyword>
<evidence type="ECO:0000256" key="8">
    <source>
        <dbReference type="HAMAP-Rule" id="MF_00376"/>
    </source>
</evidence>
<comment type="pathway">
    <text evidence="8">Cofactor biosynthesis; coenzyme A biosynthesis; CoA from (R)-pantothenate: step 5/5.</text>
</comment>
<evidence type="ECO:0000256" key="9">
    <source>
        <dbReference type="NCBIfam" id="TIGR00152"/>
    </source>
</evidence>
<comment type="function">
    <text evidence="8">Catalyzes the phosphorylation of the 3'-hydroxyl group of dephosphocoenzyme A to form coenzyme A.</text>
</comment>
<comment type="subcellular location">
    <subcellularLocation>
        <location evidence="8">Cytoplasm</location>
    </subcellularLocation>
</comment>
<dbReference type="UniPathway" id="UPA00241">
    <property type="reaction ID" value="UER00356"/>
</dbReference>
<keyword evidence="2 8" id="KW-0963">Cytoplasm</keyword>
<dbReference type="STRING" id="140314.SAMN04488076_11541"/>
<dbReference type="PANTHER" id="PTHR10695:SF46">
    <property type="entry name" value="BIFUNCTIONAL COENZYME A SYNTHASE-RELATED"/>
    <property type="match status" value="1"/>
</dbReference>
<reference evidence="10 11" key="1">
    <citation type="submission" date="2016-02" db="EMBL/GenBank/DDBJ databases">
        <authorList>
            <person name="Wen L."/>
            <person name="He K."/>
            <person name="Yang H."/>
        </authorList>
    </citation>
    <scope>NUCLEOTIDE SEQUENCE [LARGE SCALE GENOMIC DNA]</scope>
    <source>
        <strain evidence="10">Trichococcus palustris</strain>
    </source>
</reference>
<evidence type="ECO:0000256" key="3">
    <source>
        <dbReference type="ARBA" id="ARBA00022679"/>
    </source>
</evidence>
<dbReference type="NCBIfam" id="TIGR00152">
    <property type="entry name" value="dephospho-CoA kinase"/>
    <property type="match status" value="1"/>
</dbReference>
<evidence type="ECO:0000256" key="6">
    <source>
        <dbReference type="ARBA" id="ARBA00022840"/>
    </source>
</evidence>
<keyword evidence="6 8" id="KW-0067">ATP-binding</keyword>
<dbReference type="Proteomes" id="UP000242754">
    <property type="component" value="Unassembled WGS sequence"/>
</dbReference>
<evidence type="ECO:0000313" key="10">
    <source>
        <dbReference type="EMBL" id="CZQ91738.1"/>
    </source>
</evidence>
<dbReference type="GO" id="GO:0005524">
    <property type="term" value="F:ATP binding"/>
    <property type="evidence" value="ECO:0007669"/>
    <property type="project" value="UniProtKB-UniRule"/>
</dbReference>
<sequence length="199" mass="22090">MSYILGLTGSIATGKSSVSKSFSAAGFPVVDADLGARAVVEPGTPGLADIVAHFGAEFLLADGSLDRKKLGSVIFAHKEKRTLLDRLMKNHIREWIHSEMGKRASEGHALIVLDIPLLFEAGYQTECDGVMVVYVPEAIQLQRLMARDHLTETEARQRIRSQLSIEEKKKRGDFVIDNSGTPEDTERQLQNWLIENKFI</sequence>
<evidence type="ECO:0000256" key="4">
    <source>
        <dbReference type="ARBA" id="ARBA00022741"/>
    </source>
</evidence>
<comment type="similarity">
    <text evidence="1 8">Belongs to the CoaE family.</text>
</comment>
<comment type="catalytic activity">
    <reaction evidence="8">
        <text>3'-dephospho-CoA + ATP = ADP + CoA + H(+)</text>
        <dbReference type="Rhea" id="RHEA:18245"/>
        <dbReference type="ChEBI" id="CHEBI:15378"/>
        <dbReference type="ChEBI" id="CHEBI:30616"/>
        <dbReference type="ChEBI" id="CHEBI:57287"/>
        <dbReference type="ChEBI" id="CHEBI:57328"/>
        <dbReference type="ChEBI" id="CHEBI:456216"/>
        <dbReference type="EC" id="2.7.1.24"/>
    </reaction>
</comment>
<evidence type="ECO:0000256" key="7">
    <source>
        <dbReference type="ARBA" id="ARBA00022993"/>
    </source>
</evidence>
<protein>
    <recommendedName>
        <fullName evidence="8 9">Dephospho-CoA kinase</fullName>
        <ecNumber evidence="8 9">2.7.1.24</ecNumber>
    </recommendedName>
    <alternativeName>
        <fullName evidence="8">Dephosphocoenzyme A kinase</fullName>
    </alternativeName>
</protein>
<dbReference type="PROSITE" id="PS51219">
    <property type="entry name" value="DPCK"/>
    <property type="match status" value="1"/>
</dbReference>
<feature type="binding site" evidence="8">
    <location>
        <begin position="12"/>
        <end position="17"/>
    </location>
    <ligand>
        <name>ATP</name>
        <dbReference type="ChEBI" id="CHEBI:30616"/>
    </ligand>
</feature>
<keyword evidence="11" id="KW-1185">Reference proteome</keyword>
<dbReference type="GO" id="GO:0005737">
    <property type="term" value="C:cytoplasm"/>
    <property type="evidence" value="ECO:0007669"/>
    <property type="project" value="UniProtKB-SubCell"/>
</dbReference>
<dbReference type="Gene3D" id="3.40.50.300">
    <property type="entry name" value="P-loop containing nucleotide triphosphate hydrolases"/>
    <property type="match status" value="1"/>
</dbReference>
<keyword evidence="7 8" id="KW-0173">Coenzyme A biosynthesis</keyword>
<keyword evidence="3 8" id="KW-0808">Transferase</keyword>
<evidence type="ECO:0000313" key="11">
    <source>
        <dbReference type="Proteomes" id="UP000242754"/>
    </source>
</evidence>
<dbReference type="FunFam" id="3.40.50.300:FF:000991">
    <property type="entry name" value="Dephospho-CoA kinase"/>
    <property type="match status" value="1"/>
</dbReference>